<dbReference type="SUPFAM" id="SSF103481">
    <property type="entry name" value="Multidrug resistance efflux transporter EmrE"/>
    <property type="match status" value="1"/>
</dbReference>
<gene>
    <name evidence="6" type="ORF">BJ981_001954</name>
</gene>
<dbReference type="InterPro" id="IPR037185">
    <property type="entry name" value="EmrE-like"/>
</dbReference>
<dbReference type="PANTHER" id="PTHR40761">
    <property type="entry name" value="CONSERVED INTEGRAL MEMBRANE ALANINE VALINE AND LEUCINE RICH PROTEIN-RELATED"/>
    <property type="match status" value="1"/>
</dbReference>
<dbReference type="Pfam" id="PF05653">
    <property type="entry name" value="Mg_trans_NIPA"/>
    <property type="match status" value="1"/>
</dbReference>
<dbReference type="GO" id="GO:0015095">
    <property type="term" value="F:magnesium ion transmembrane transporter activity"/>
    <property type="evidence" value="ECO:0007669"/>
    <property type="project" value="InterPro"/>
</dbReference>
<reference evidence="6 7" key="1">
    <citation type="submission" date="2020-08" db="EMBL/GenBank/DDBJ databases">
        <title>Sequencing the genomes of 1000 actinobacteria strains.</title>
        <authorList>
            <person name="Klenk H.-P."/>
        </authorList>
    </citation>
    <scope>NUCLEOTIDE SEQUENCE [LARGE SCALE GENOMIC DNA]</scope>
    <source>
        <strain evidence="6 7">DSM 45790</strain>
    </source>
</reference>
<feature type="transmembrane region" description="Helical" evidence="5">
    <location>
        <begin position="47"/>
        <end position="65"/>
    </location>
</feature>
<evidence type="ECO:0000313" key="7">
    <source>
        <dbReference type="Proteomes" id="UP000588112"/>
    </source>
</evidence>
<feature type="transmembrane region" description="Helical" evidence="5">
    <location>
        <begin position="254"/>
        <end position="274"/>
    </location>
</feature>
<evidence type="ECO:0000256" key="2">
    <source>
        <dbReference type="ARBA" id="ARBA00022692"/>
    </source>
</evidence>
<comment type="subcellular location">
    <subcellularLocation>
        <location evidence="1">Membrane</location>
        <topology evidence="1">Multi-pass membrane protein</topology>
    </subcellularLocation>
</comment>
<dbReference type="InterPro" id="IPR008521">
    <property type="entry name" value="Mg_trans_NIPA"/>
</dbReference>
<keyword evidence="3 5" id="KW-1133">Transmembrane helix</keyword>
<keyword evidence="2 5" id="KW-0812">Transmembrane</keyword>
<dbReference type="Gene3D" id="1.10.3730.20">
    <property type="match status" value="1"/>
</dbReference>
<dbReference type="EMBL" id="JACHBR010000001">
    <property type="protein sequence ID" value="MBB5626255.1"/>
    <property type="molecule type" value="Genomic_DNA"/>
</dbReference>
<evidence type="ECO:0000313" key="6">
    <source>
        <dbReference type="EMBL" id="MBB5626255.1"/>
    </source>
</evidence>
<sequence length="297" mass="31200">MIVWLSLAAACLIGLGFVAQQHAAYTEPLSEVLHPRLILDLLHKPLWLAGIGLMFCGQVLGAIALGRASVSWVEPLLATNLLFALIAAHVVYKQHFNLAEWLGAVLVCGGVALFLFFGRPQEAKVADPADPLSWRWLAMIPAAALSALLVVIAVRASLQVKAMLLAAAAGVLYGMQDVLTHSALAVFGGGFGALLRTWQPYAVPGVAVVGLFLNQSAFDAAPLRVSLPATTAAEPVTGIVLGIVVFSERLQVSAAALAAEVVGLIAMVTGILLLGRSPFLAKPGEAGHPRHARRRHS</sequence>
<feature type="transmembrane region" description="Helical" evidence="5">
    <location>
        <begin position="98"/>
        <end position="117"/>
    </location>
</feature>
<feature type="transmembrane region" description="Helical" evidence="5">
    <location>
        <begin position="137"/>
        <end position="158"/>
    </location>
</feature>
<dbReference type="RefSeq" id="WP_184610111.1">
    <property type="nucleotide sequence ID" value="NZ_BOOS01000062.1"/>
</dbReference>
<dbReference type="AlphaFoldDB" id="A0A7W8Z2M7"/>
<protein>
    <submittedName>
        <fullName evidence="6">Drug/metabolite transporter (DMT)-like permease</fullName>
    </submittedName>
</protein>
<organism evidence="6 7">
    <name type="scientific">Sphaerisporangium krabiense</name>
    <dbReference type="NCBI Taxonomy" id="763782"/>
    <lineage>
        <taxon>Bacteria</taxon>
        <taxon>Bacillati</taxon>
        <taxon>Actinomycetota</taxon>
        <taxon>Actinomycetes</taxon>
        <taxon>Streptosporangiales</taxon>
        <taxon>Streptosporangiaceae</taxon>
        <taxon>Sphaerisporangium</taxon>
    </lineage>
</organism>
<name>A0A7W8Z2M7_9ACTN</name>
<keyword evidence="7" id="KW-1185">Reference proteome</keyword>
<accession>A0A7W8Z2M7</accession>
<dbReference type="Proteomes" id="UP000588112">
    <property type="component" value="Unassembled WGS sequence"/>
</dbReference>
<dbReference type="PANTHER" id="PTHR40761:SF1">
    <property type="entry name" value="CONSERVED INTEGRAL MEMBRANE ALANINE VALINE AND LEUCINE RICH PROTEIN-RELATED"/>
    <property type="match status" value="1"/>
</dbReference>
<dbReference type="GO" id="GO:0016020">
    <property type="term" value="C:membrane"/>
    <property type="evidence" value="ECO:0007669"/>
    <property type="project" value="UniProtKB-SubCell"/>
</dbReference>
<feature type="transmembrane region" description="Helical" evidence="5">
    <location>
        <begin position="72"/>
        <end position="92"/>
    </location>
</feature>
<evidence type="ECO:0000256" key="3">
    <source>
        <dbReference type="ARBA" id="ARBA00022989"/>
    </source>
</evidence>
<evidence type="ECO:0000256" key="4">
    <source>
        <dbReference type="ARBA" id="ARBA00023136"/>
    </source>
</evidence>
<dbReference type="NCBIfam" id="NF038012">
    <property type="entry name" value="DMT_1"/>
    <property type="match status" value="1"/>
</dbReference>
<evidence type="ECO:0000256" key="1">
    <source>
        <dbReference type="ARBA" id="ARBA00004141"/>
    </source>
</evidence>
<keyword evidence="4 5" id="KW-0472">Membrane</keyword>
<proteinExistence type="predicted"/>
<evidence type="ECO:0000256" key="5">
    <source>
        <dbReference type="SAM" id="Phobius"/>
    </source>
</evidence>
<comment type="caution">
    <text evidence="6">The sequence shown here is derived from an EMBL/GenBank/DDBJ whole genome shotgun (WGS) entry which is preliminary data.</text>
</comment>